<dbReference type="GO" id="GO:0042597">
    <property type="term" value="C:periplasmic space"/>
    <property type="evidence" value="ECO:0007669"/>
    <property type="project" value="UniProtKB-SubCell"/>
</dbReference>
<keyword evidence="9" id="KW-0574">Periplasm</keyword>
<dbReference type="GO" id="GO:0017001">
    <property type="term" value="P:antibiotic catabolic process"/>
    <property type="evidence" value="ECO:0007669"/>
    <property type="project" value="InterPro"/>
</dbReference>
<dbReference type="Proteomes" id="UP000231926">
    <property type="component" value="Unassembled WGS sequence"/>
</dbReference>
<evidence type="ECO:0000256" key="5">
    <source>
        <dbReference type="ARBA" id="ARBA00011245"/>
    </source>
</evidence>
<evidence type="ECO:0000256" key="2">
    <source>
        <dbReference type="ARBA" id="ARBA00001947"/>
    </source>
</evidence>
<dbReference type="Pfam" id="PF00753">
    <property type="entry name" value="Lactamase_B"/>
    <property type="match status" value="1"/>
</dbReference>
<evidence type="ECO:0000259" key="13">
    <source>
        <dbReference type="SMART" id="SM00849"/>
    </source>
</evidence>
<dbReference type="RefSeq" id="WP_100711225.1">
    <property type="nucleotide sequence ID" value="NZ_NPDR01000007.1"/>
</dbReference>
<dbReference type="OrthoDB" id="9769598at2"/>
<evidence type="ECO:0000256" key="1">
    <source>
        <dbReference type="ARBA" id="ARBA00001526"/>
    </source>
</evidence>
<dbReference type="NCBIfam" id="NF012229">
    <property type="entry name" value="bla_class_B_core"/>
    <property type="match status" value="1"/>
</dbReference>
<dbReference type="PANTHER" id="PTHR42951">
    <property type="entry name" value="METALLO-BETA-LACTAMASE DOMAIN-CONTAINING"/>
    <property type="match status" value="1"/>
</dbReference>
<evidence type="ECO:0000256" key="6">
    <source>
        <dbReference type="ARBA" id="ARBA00012865"/>
    </source>
</evidence>
<evidence type="ECO:0000256" key="12">
    <source>
        <dbReference type="ARBA" id="ARBA00023251"/>
    </source>
</evidence>
<keyword evidence="10" id="KW-0378">Hydrolase</keyword>
<dbReference type="InterPro" id="IPR058199">
    <property type="entry name" value="BlaB//VIM/IMP-1"/>
</dbReference>
<reference evidence="14 15" key="1">
    <citation type="submission" date="2017-07" db="EMBL/GenBank/DDBJ databases">
        <title>Leptospira spp. isolated from tropical soils.</title>
        <authorList>
            <person name="Thibeaux R."/>
            <person name="Iraola G."/>
            <person name="Ferres I."/>
            <person name="Bierque E."/>
            <person name="Girault D."/>
            <person name="Soupe-Gilbert M.-E."/>
            <person name="Picardeau M."/>
            <person name="Goarant C."/>
        </authorList>
    </citation>
    <scope>NUCLEOTIDE SEQUENCE [LARGE SCALE GENOMIC DNA]</scope>
    <source>
        <strain evidence="14 15">FH4-C-A2</strain>
    </source>
</reference>
<dbReference type="GO" id="GO:0008800">
    <property type="term" value="F:beta-lactamase activity"/>
    <property type="evidence" value="ECO:0007669"/>
    <property type="project" value="UniProtKB-EC"/>
</dbReference>
<dbReference type="InterPro" id="IPR050855">
    <property type="entry name" value="NDM-1-like"/>
</dbReference>
<dbReference type="SUPFAM" id="SSF56281">
    <property type="entry name" value="Metallo-hydrolase/oxidoreductase"/>
    <property type="match status" value="1"/>
</dbReference>
<keyword evidence="8" id="KW-0732">Signal</keyword>
<dbReference type="InterPro" id="IPR001018">
    <property type="entry name" value="Beta-lactamase_class-B_CS"/>
</dbReference>
<organism evidence="14 15">
    <name type="scientific">Leptospira saintgironsiae</name>
    <dbReference type="NCBI Taxonomy" id="2023183"/>
    <lineage>
        <taxon>Bacteria</taxon>
        <taxon>Pseudomonadati</taxon>
        <taxon>Spirochaetota</taxon>
        <taxon>Spirochaetia</taxon>
        <taxon>Leptospirales</taxon>
        <taxon>Leptospiraceae</taxon>
        <taxon>Leptospira</taxon>
    </lineage>
</organism>
<comment type="similarity">
    <text evidence="4">Belongs to the metallo-beta-lactamase superfamily. Class-B beta-lactamase family.</text>
</comment>
<comment type="caution">
    <text evidence="14">The sequence shown here is derived from an EMBL/GenBank/DDBJ whole genome shotgun (WGS) entry which is preliminary data.</text>
</comment>
<evidence type="ECO:0000256" key="4">
    <source>
        <dbReference type="ARBA" id="ARBA00005250"/>
    </source>
</evidence>
<keyword evidence="11" id="KW-0862">Zinc</keyword>
<dbReference type="Gene3D" id="3.60.15.10">
    <property type="entry name" value="Ribonuclease Z/Hydroxyacylglutathione hydrolase-like"/>
    <property type="match status" value="1"/>
</dbReference>
<dbReference type="InterPro" id="IPR001279">
    <property type="entry name" value="Metallo-B-lactamas"/>
</dbReference>
<proteinExistence type="inferred from homology"/>
<sequence length="236" mass="26306">MKYIIFLLIIFSLSIYGEEPKLQVSKVGKNVYVHTSYKLLKDVYFPSNGLVIETEEGIVLVDTAWGEEQTSQLLDWVSANLKKPVIAVIITHFHEDRAGGIEVLKKMNISSYAGNRTISILRGEGKSLPEKSLKDKDILVFGKTKIETFFFGAGHSKDNLVVWLPGAKILFGGCLVKSAEANEIGNTKDADLKEWPKTIHKLEKSFSKISILVPGHQSWGGKESLKRTLELLESSK</sequence>
<keyword evidence="15" id="KW-1185">Reference proteome</keyword>
<dbReference type="NCBIfam" id="NF033088">
    <property type="entry name" value="bla_subclass_B1"/>
    <property type="match status" value="1"/>
</dbReference>
<comment type="cofactor">
    <cofactor evidence="2">
        <name>Zn(2+)</name>
        <dbReference type="ChEBI" id="CHEBI:29105"/>
    </cofactor>
</comment>
<dbReference type="GO" id="GO:0046677">
    <property type="term" value="P:response to antibiotic"/>
    <property type="evidence" value="ECO:0007669"/>
    <property type="project" value="UniProtKB-KW"/>
</dbReference>
<dbReference type="AlphaFoldDB" id="A0A2M9Y9D2"/>
<dbReference type="PANTHER" id="PTHR42951:SF4">
    <property type="entry name" value="ACYL-COENZYME A THIOESTERASE MBLAC2"/>
    <property type="match status" value="1"/>
</dbReference>
<evidence type="ECO:0000256" key="10">
    <source>
        <dbReference type="ARBA" id="ARBA00022801"/>
    </source>
</evidence>
<comment type="subcellular location">
    <subcellularLocation>
        <location evidence="3">Periplasm</location>
    </subcellularLocation>
</comment>
<evidence type="ECO:0000256" key="3">
    <source>
        <dbReference type="ARBA" id="ARBA00004418"/>
    </source>
</evidence>
<protein>
    <recommendedName>
        <fullName evidence="6">beta-lactamase</fullName>
        <ecNumber evidence="6">3.5.2.6</ecNumber>
    </recommendedName>
</protein>
<evidence type="ECO:0000313" key="15">
    <source>
        <dbReference type="Proteomes" id="UP000231926"/>
    </source>
</evidence>
<name>A0A2M9Y9D2_9LEPT</name>
<keyword evidence="7" id="KW-0479">Metal-binding</keyword>
<dbReference type="PROSITE" id="PS00744">
    <property type="entry name" value="BETA_LACTAMASE_B_2"/>
    <property type="match status" value="1"/>
</dbReference>
<evidence type="ECO:0000256" key="9">
    <source>
        <dbReference type="ARBA" id="ARBA00022764"/>
    </source>
</evidence>
<keyword evidence="12" id="KW-0046">Antibiotic resistance</keyword>
<dbReference type="EMBL" id="NPDR01000007">
    <property type="protein sequence ID" value="PJZ48181.1"/>
    <property type="molecule type" value="Genomic_DNA"/>
</dbReference>
<gene>
    <name evidence="14" type="ORF">CH362_15445</name>
</gene>
<dbReference type="GO" id="GO:0008270">
    <property type="term" value="F:zinc ion binding"/>
    <property type="evidence" value="ECO:0007669"/>
    <property type="project" value="InterPro"/>
</dbReference>
<evidence type="ECO:0000256" key="11">
    <source>
        <dbReference type="ARBA" id="ARBA00022833"/>
    </source>
</evidence>
<evidence type="ECO:0000256" key="8">
    <source>
        <dbReference type="ARBA" id="ARBA00022729"/>
    </source>
</evidence>
<dbReference type="EC" id="3.5.2.6" evidence="6"/>
<feature type="domain" description="Metallo-beta-lactamase" evidence="13">
    <location>
        <begin position="46"/>
        <end position="216"/>
    </location>
</feature>
<comment type="catalytic activity">
    <reaction evidence="1">
        <text>a beta-lactam + H2O = a substituted beta-amino acid</text>
        <dbReference type="Rhea" id="RHEA:20401"/>
        <dbReference type="ChEBI" id="CHEBI:15377"/>
        <dbReference type="ChEBI" id="CHEBI:35627"/>
        <dbReference type="ChEBI" id="CHEBI:140347"/>
        <dbReference type="EC" id="3.5.2.6"/>
    </reaction>
</comment>
<accession>A0A2M9Y9D2</accession>
<dbReference type="SMART" id="SM00849">
    <property type="entry name" value="Lactamase_B"/>
    <property type="match status" value="1"/>
</dbReference>
<dbReference type="InterPro" id="IPR036866">
    <property type="entry name" value="RibonucZ/Hydroxyglut_hydro"/>
</dbReference>
<comment type="subunit">
    <text evidence="5">Monomer.</text>
</comment>
<evidence type="ECO:0000313" key="14">
    <source>
        <dbReference type="EMBL" id="PJZ48181.1"/>
    </source>
</evidence>
<evidence type="ECO:0000256" key="7">
    <source>
        <dbReference type="ARBA" id="ARBA00022723"/>
    </source>
</evidence>